<dbReference type="InterPro" id="IPR029045">
    <property type="entry name" value="ClpP/crotonase-like_dom_sf"/>
</dbReference>
<sequence length="243" mass="27496">MVIKYEIQGDVAWITLDREEKLNSFDEKHWYDLGNYIRKSNGEALALVLTGKGRSFSAGDDIFAMLSIENEEKSRNFFSSLSYAINSILSLEIPFISVVNGIAYGGGCEILLLSDIVIASTNSRFSIPEGRLGLIPPMALAFGENLIGRSIRRLAITGEEIGSEEARLLGIVDYVVPEDKLYEKVDHVLSMIKKMSPNSIRVMKKWFRLNSSNLEKTIYDLTRMVLDDDAIKRMKDFTLRKKR</sequence>
<dbReference type="EMBL" id="JFZT01000057">
    <property type="protein sequence ID" value="EZQ02000.1"/>
    <property type="molecule type" value="Genomic_DNA"/>
</dbReference>
<comment type="similarity">
    <text evidence="1 2">Belongs to the enoyl-CoA hydratase/isomerase family.</text>
</comment>
<protein>
    <submittedName>
        <fullName evidence="3">Enoyl-CoA hydratase</fullName>
    </submittedName>
</protein>
<gene>
    <name evidence="3" type="ORF">CM19_11020</name>
</gene>
<dbReference type="SUPFAM" id="SSF52096">
    <property type="entry name" value="ClpP/crotonase"/>
    <property type="match status" value="1"/>
</dbReference>
<evidence type="ECO:0000256" key="2">
    <source>
        <dbReference type="RuleBase" id="RU003707"/>
    </source>
</evidence>
<dbReference type="PANTHER" id="PTHR42964">
    <property type="entry name" value="ENOYL-COA HYDRATASE"/>
    <property type="match status" value="1"/>
</dbReference>
<organism evidence="3 4">
    <name type="scientific">Candidatus Acidianus copahuensis</name>
    <dbReference type="NCBI Taxonomy" id="1160895"/>
    <lineage>
        <taxon>Archaea</taxon>
        <taxon>Thermoproteota</taxon>
        <taxon>Thermoprotei</taxon>
        <taxon>Sulfolobales</taxon>
        <taxon>Sulfolobaceae</taxon>
        <taxon>Acidianus</taxon>
    </lineage>
</organism>
<dbReference type="PANTHER" id="PTHR42964:SF1">
    <property type="entry name" value="POLYKETIDE BIOSYNTHESIS ENOYL-COA HYDRATASE PKSH-RELATED"/>
    <property type="match status" value="1"/>
</dbReference>
<accession>A0A031LKI2</accession>
<dbReference type="Proteomes" id="UP000024332">
    <property type="component" value="Unassembled WGS sequence"/>
</dbReference>
<dbReference type="AlphaFoldDB" id="A0A031LKI2"/>
<dbReference type="Gene3D" id="3.90.226.10">
    <property type="entry name" value="2-enoyl-CoA Hydratase, Chain A, domain 1"/>
    <property type="match status" value="1"/>
</dbReference>
<dbReference type="GO" id="GO:0003824">
    <property type="term" value="F:catalytic activity"/>
    <property type="evidence" value="ECO:0007669"/>
    <property type="project" value="InterPro"/>
</dbReference>
<evidence type="ECO:0000313" key="4">
    <source>
        <dbReference type="Proteomes" id="UP000024332"/>
    </source>
</evidence>
<dbReference type="STRING" id="1160895.CM19_11020"/>
<dbReference type="InterPro" id="IPR051683">
    <property type="entry name" value="Enoyl-CoA_Hydratase/Isomerase"/>
</dbReference>
<evidence type="ECO:0000256" key="1">
    <source>
        <dbReference type="ARBA" id="ARBA00005254"/>
    </source>
</evidence>
<dbReference type="InterPro" id="IPR018376">
    <property type="entry name" value="Enoyl-CoA_hyd/isom_CS"/>
</dbReference>
<evidence type="ECO:0000313" key="3">
    <source>
        <dbReference type="EMBL" id="EZQ02000.1"/>
    </source>
</evidence>
<dbReference type="PROSITE" id="PS00166">
    <property type="entry name" value="ENOYL_COA_HYDRATASE"/>
    <property type="match status" value="1"/>
</dbReference>
<keyword evidence="4" id="KW-1185">Reference proteome</keyword>
<dbReference type="CDD" id="cd06558">
    <property type="entry name" value="crotonase-like"/>
    <property type="match status" value="1"/>
</dbReference>
<dbReference type="RefSeq" id="WP_048100392.1">
    <property type="nucleotide sequence ID" value="NZ_JFZT01000057.1"/>
</dbReference>
<name>A0A031LKI2_9CREN</name>
<comment type="caution">
    <text evidence="3">The sequence shown here is derived from an EMBL/GenBank/DDBJ whole genome shotgun (WGS) entry which is preliminary data.</text>
</comment>
<reference evidence="3 4" key="1">
    <citation type="submission" date="2014-03" db="EMBL/GenBank/DDBJ databases">
        <title>Draft genome sequence of the novel thermoacidophilic archaea Acidianus copahuensis ALE1 strain, isolated from Copahue volcanic area in Neuquen Argentina.</title>
        <authorList>
            <person name="Urbieta M.S."/>
            <person name="Rascovan N."/>
            <person name="Castro C."/>
            <person name="Revale S."/>
            <person name="Giaveno M.A."/>
            <person name="Vazquez M.P."/>
            <person name="Donati E.R."/>
        </authorList>
    </citation>
    <scope>NUCLEOTIDE SEQUENCE [LARGE SCALE GENOMIC DNA]</scope>
    <source>
        <strain evidence="3 4">ALE1</strain>
    </source>
</reference>
<dbReference type="OrthoDB" id="27846at2157"/>
<dbReference type="InterPro" id="IPR001753">
    <property type="entry name" value="Enoyl-CoA_hydra/iso"/>
</dbReference>
<dbReference type="Pfam" id="PF00378">
    <property type="entry name" value="ECH_1"/>
    <property type="match status" value="1"/>
</dbReference>
<proteinExistence type="inferred from homology"/>